<keyword evidence="3" id="KW-1185">Reference proteome</keyword>
<dbReference type="RefSeq" id="WP_009032279.1">
    <property type="nucleotide sequence ID" value="NZ_ALWO02000023.1"/>
</dbReference>
<keyword evidence="1" id="KW-1133">Transmembrane helix</keyword>
<dbReference type="GO" id="GO:0090313">
    <property type="term" value="P:regulation of protein targeting to membrane"/>
    <property type="evidence" value="ECO:0007669"/>
    <property type="project" value="TreeGrafter"/>
</dbReference>
<dbReference type="STRING" id="1189612.A33Q_0940"/>
<protein>
    <submittedName>
        <fullName evidence="2">Outer membrane assembly protein</fullName>
    </submittedName>
</protein>
<feature type="transmembrane region" description="Helical" evidence="1">
    <location>
        <begin position="7"/>
        <end position="29"/>
    </location>
</feature>
<name>S2E1E5_INDAL</name>
<dbReference type="eggNOG" id="COG2982">
    <property type="taxonomic scope" value="Bacteria"/>
</dbReference>
<keyword evidence="1" id="KW-0472">Membrane</keyword>
<dbReference type="Proteomes" id="UP000006073">
    <property type="component" value="Unassembled WGS sequence"/>
</dbReference>
<dbReference type="InterPro" id="IPR052894">
    <property type="entry name" value="AsmA-related"/>
</dbReference>
<dbReference type="PANTHER" id="PTHR30441:SF8">
    <property type="entry name" value="DUF748 DOMAIN-CONTAINING PROTEIN"/>
    <property type="match status" value="1"/>
</dbReference>
<dbReference type="OrthoDB" id="1489065at2"/>
<comment type="caution">
    <text evidence="2">The sequence shown here is derived from an EMBL/GenBank/DDBJ whole genome shotgun (WGS) entry which is preliminary data.</text>
</comment>
<sequence>MKYKKIWIILSVFLFSLIVIPTIAVFLLYQNQKQLTQKAVEGLNESIHGELRIMDSHISPFKNFPYVSIDLEGLSLFEEKGQYSDTVLNVNDLYVGFRITDILSSNYTVKSIRLSSGKLNLVQPESGILNLLKAIETEQARSSESEALSLDLSSVLLDNVALSFDDFGSGTAIDAVLEKINAGFRIDQGLIFIEVAGDLIMDYLQDGEPTFFNDKHVNLGLSMNYDEGQSRVTIEKSNIKLEEALLGLSGSLLVGEGLDMDIRLFGEKPDFSLIAAFLPNETASILKRYKNEGDVFFNGTIKGKAGNGQVPEIAVEFGCDNAYFLNPSIDKKVDQLRFTGFFTNGKERSLKTSEFQLLNFNARPDEGVFQGRLVIRDFENPYVKINLNADLDLGFLGEFFEIEGLLGISGQVILNMDFDELIDLEGGIETISDVQNSLQSELIVKNLNFTIPELPYPVRQLNAYAMMKGGNMKLENLNFKILDSDFSLKGSFDDFPSLLHADNDPVKAKLEAKASKIDFGQLIPADTSLTEVLTDFSVKLAFESTGNDLRNFEYLPKGEFFIEDFYAKLNNYPHEFHDFDVDILIGDNSMEIIDFTGMIDASDFQFTGGIDNYSKWFKEKTEGKSNFSFELKSDRLIVKDLISYNGVNYLPEDYKDEIFSQVFVAGKVELNYEEVFKSADLYLDRLEGKMKLHPLKLEDFKGRVHYEEDYLTIEGLEGKMGSSDFRIDVGYLVGEPRVSKRNRFSIEAKSLDLDALMGFESIEKEVNHADSFNIFELPFSDMDFSAKIKKLNYHTFWLEDVVFNGRTTPNHYLYVDTLGLRAADGTLGIKGYFNGSDPEQIYFNSTMKAEKLDLDKLLIKFDNFGQDQLINENLHGLVSGIIKSNFLVHPDLTPIIEKSEASMNLTVYKGSLVNFAPLRAMGDYFKDKNMNLVRFDTLKNTFDLKEGVLNIPRMNINSSLGFIEISGKQSLDMNMDYFIRIPLALVTQVGFRSLFGGRSREEIDAEQEDEIVYRDPNSRVRFVNVTMKGTPDDFKIGLGKDKKK</sequence>
<keyword evidence="1" id="KW-0812">Transmembrane</keyword>
<proteinExistence type="predicted"/>
<dbReference type="EMBL" id="ALWO02000023">
    <property type="protein sequence ID" value="EOZ98286.1"/>
    <property type="molecule type" value="Genomic_DNA"/>
</dbReference>
<gene>
    <name evidence="2" type="ORF">A33Q_0940</name>
</gene>
<reference evidence="2 3" key="1">
    <citation type="journal article" date="2013" name="Genome Announc.">
        <title>Draft Genome Sequence of Indibacter alkaliphilus Strain LW1T, Isolated from Lonar Lake, a Haloalkaline Lake in the Buldana District of Maharashtra, India.</title>
        <authorList>
            <person name="Singh A."/>
            <person name="Kumar Jangir P."/>
            <person name="Sharma R."/>
            <person name="Singh A."/>
            <person name="Kumar Pinnaka A."/>
            <person name="Shivaji S."/>
        </authorList>
    </citation>
    <scope>NUCLEOTIDE SEQUENCE [LARGE SCALE GENOMIC DNA]</scope>
    <source>
        <strain evidence="3">CCUG 57479 / KCTC 22604 / LW1</strain>
    </source>
</reference>
<evidence type="ECO:0000313" key="2">
    <source>
        <dbReference type="EMBL" id="EOZ98286.1"/>
    </source>
</evidence>
<dbReference type="GO" id="GO:0005886">
    <property type="term" value="C:plasma membrane"/>
    <property type="evidence" value="ECO:0007669"/>
    <property type="project" value="TreeGrafter"/>
</dbReference>
<dbReference type="AlphaFoldDB" id="S2E1E5"/>
<evidence type="ECO:0000256" key="1">
    <source>
        <dbReference type="SAM" id="Phobius"/>
    </source>
</evidence>
<dbReference type="PANTHER" id="PTHR30441">
    <property type="entry name" value="DUF748 DOMAIN-CONTAINING PROTEIN"/>
    <property type="match status" value="1"/>
</dbReference>
<accession>S2E1E5</accession>
<organism evidence="2 3">
    <name type="scientific">Indibacter alkaliphilus (strain CCUG 57479 / KCTC 22604 / LW1)</name>
    <dbReference type="NCBI Taxonomy" id="1189612"/>
    <lineage>
        <taxon>Bacteria</taxon>
        <taxon>Pseudomonadati</taxon>
        <taxon>Bacteroidota</taxon>
        <taxon>Cytophagia</taxon>
        <taxon>Cytophagales</taxon>
        <taxon>Cyclobacteriaceae</taxon>
    </lineage>
</organism>
<evidence type="ECO:0000313" key="3">
    <source>
        <dbReference type="Proteomes" id="UP000006073"/>
    </source>
</evidence>